<name>A0A9D2N7M7_9FIRM</name>
<dbReference type="AlphaFoldDB" id="A0A9D2N7M7"/>
<proteinExistence type="predicted"/>
<evidence type="ECO:0000256" key="2">
    <source>
        <dbReference type="ARBA" id="ARBA00023315"/>
    </source>
</evidence>
<dbReference type="GO" id="GO:0016747">
    <property type="term" value="F:acyltransferase activity, transferring groups other than amino-acyl groups"/>
    <property type="evidence" value="ECO:0007669"/>
    <property type="project" value="InterPro"/>
</dbReference>
<evidence type="ECO:0000259" key="3">
    <source>
        <dbReference type="PROSITE" id="PS51186"/>
    </source>
</evidence>
<dbReference type="InterPro" id="IPR000182">
    <property type="entry name" value="GNAT_dom"/>
</dbReference>
<dbReference type="EMBL" id="DWWV01000154">
    <property type="protein sequence ID" value="HJC11438.1"/>
    <property type="molecule type" value="Genomic_DNA"/>
</dbReference>
<gene>
    <name evidence="4" type="ORF">H9935_11645</name>
</gene>
<dbReference type="PANTHER" id="PTHR43072:SF23">
    <property type="entry name" value="UPF0039 PROTEIN C11D3.02C"/>
    <property type="match status" value="1"/>
</dbReference>
<dbReference type="PROSITE" id="PS51186">
    <property type="entry name" value="GNAT"/>
    <property type="match status" value="1"/>
</dbReference>
<keyword evidence="1" id="KW-0808">Transferase</keyword>
<protein>
    <submittedName>
        <fullName evidence="4">GNAT family N-acetyltransferase</fullName>
    </submittedName>
</protein>
<evidence type="ECO:0000313" key="4">
    <source>
        <dbReference type="EMBL" id="HJC11438.1"/>
    </source>
</evidence>
<reference evidence="4" key="2">
    <citation type="submission" date="2021-04" db="EMBL/GenBank/DDBJ databases">
        <authorList>
            <person name="Gilroy R."/>
        </authorList>
    </citation>
    <scope>NUCLEOTIDE SEQUENCE</scope>
    <source>
        <strain evidence="4">ChiSxjej6B18-287</strain>
    </source>
</reference>
<evidence type="ECO:0000256" key="1">
    <source>
        <dbReference type="ARBA" id="ARBA00022679"/>
    </source>
</evidence>
<dbReference type="InterPro" id="IPR016181">
    <property type="entry name" value="Acyl_CoA_acyltransferase"/>
</dbReference>
<dbReference type="CDD" id="cd04301">
    <property type="entry name" value="NAT_SF"/>
    <property type="match status" value="1"/>
</dbReference>
<evidence type="ECO:0000313" key="5">
    <source>
        <dbReference type="Proteomes" id="UP000823893"/>
    </source>
</evidence>
<dbReference type="PANTHER" id="PTHR43072">
    <property type="entry name" value="N-ACETYLTRANSFERASE"/>
    <property type="match status" value="1"/>
</dbReference>
<organism evidence="4 5">
    <name type="scientific">Candidatus Blautia merdigallinarum</name>
    <dbReference type="NCBI Taxonomy" id="2838495"/>
    <lineage>
        <taxon>Bacteria</taxon>
        <taxon>Bacillati</taxon>
        <taxon>Bacillota</taxon>
        <taxon>Clostridia</taxon>
        <taxon>Lachnospirales</taxon>
        <taxon>Lachnospiraceae</taxon>
        <taxon>Blautia</taxon>
    </lineage>
</organism>
<sequence length="209" mass="24519">MEEILYEKAEDHTKILLRTARPSDAARLVEIYAPYVTDTAITFEYEVPTVEEFRGRIEKTLEKYPYIVAEQNGRILGYAYASAFARRAAYNWSVELSIYLDMEIRRQGIGGRLYKAMEEILKEMHILNMNACISWPKAEDEYLTKNSVQFHEHMGFRLAGEFHDSGYKFGRWYNVVWMEKMIGDHPENPKPVRTFPEIREKFAGNLLES</sequence>
<keyword evidence="2" id="KW-0012">Acyltransferase</keyword>
<dbReference type="Proteomes" id="UP000823893">
    <property type="component" value="Unassembled WGS sequence"/>
</dbReference>
<dbReference type="Gene3D" id="3.40.630.30">
    <property type="match status" value="1"/>
</dbReference>
<dbReference type="Pfam" id="PF13420">
    <property type="entry name" value="Acetyltransf_4"/>
    <property type="match status" value="1"/>
</dbReference>
<feature type="domain" description="N-acetyltransferase" evidence="3">
    <location>
        <begin position="15"/>
        <end position="183"/>
    </location>
</feature>
<accession>A0A9D2N7M7</accession>
<comment type="caution">
    <text evidence="4">The sequence shown here is derived from an EMBL/GenBank/DDBJ whole genome shotgun (WGS) entry which is preliminary data.</text>
</comment>
<dbReference type="SUPFAM" id="SSF55729">
    <property type="entry name" value="Acyl-CoA N-acyltransferases (Nat)"/>
    <property type="match status" value="1"/>
</dbReference>
<reference evidence="4" key="1">
    <citation type="journal article" date="2021" name="PeerJ">
        <title>Extensive microbial diversity within the chicken gut microbiome revealed by metagenomics and culture.</title>
        <authorList>
            <person name="Gilroy R."/>
            <person name="Ravi A."/>
            <person name="Getino M."/>
            <person name="Pursley I."/>
            <person name="Horton D.L."/>
            <person name="Alikhan N.F."/>
            <person name="Baker D."/>
            <person name="Gharbi K."/>
            <person name="Hall N."/>
            <person name="Watson M."/>
            <person name="Adriaenssens E.M."/>
            <person name="Foster-Nyarko E."/>
            <person name="Jarju S."/>
            <person name="Secka A."/>
            <person name="Antonio M."/>
            <person name="Oren A."/>
            <person name="Chaudhuri R.R."/>
            <person name="La Ragione R."/>
            <person name="Hildebrand F."/>
            <person name="Pallen M.J."/>
        </authorList>
    </citation>
    <scope>NUCLEOTIDE SEQUENCE</scope>
    <source>
        <strain evidence="4">ChiSxjej6B18-287</strain>
    </source>
</reference>